<reference evidence="1 2" key="1">
    <citation type="submission" date="2024-03" db="EMBL/GenBank/DDBJ databases">
        <title>The Acrasis kona genome and developmental transcriptomes reveal deep origins of eukaryotic multicellular pathways.</title>
        <authorList>
            <person name="Sheikh S."/>
            <person name="Fu C.-J."/>
            <person name="Brown M.W."/>
            <person name="Baldauf S.L."/>
        </authorList>
    </citation>
    <scope>NUCLEOTIDE SEQUENCE [LARGE SCALE GENOMIC DNA]</scope>
    <source>
        <strain evidence="1 2">ATCC MYA-3509</strain>
    </source>
</reference>
<protein>
    <submittedName>
        <fullName evidence="1">UvrABC system protein C</fullName>
    </submittedName>
</protein>
<dbReference type="AlphaFoldDB" id="A0AAW2ZMG8"/>
<evidence type="ECO:0000313" key="1">
    <source>
        <dbReference type="EMBL" id="KAL0490705.1"/>
    </source>
</evidence>
<name>A0AAW2ZMG8_9EUKA</name>
<keyword evidence="2" id="KW-1185">Reference proteome</keyword>
<accession>A0AAW2ZMG8</accession>
<proteinExistence type="predicted"/>
<organism evidence="1 2">
    <name type="scientific">Acrasis kona</name>
    <dbReference type="NCBI Taxonomy" id="1008807"/>
    <lineage>
        <taxon>Eukaryota</taxon>
        <taxon>Discoba</taxon>
        <taxon>Heterolobosea</taxon>
        <taxon>Tetramitia</taxon>
        <taxon>Eutetramitia</taxon>
        <taxon>Acrasidae</taxon>
        <taxon>Acrasis</taxon>
    </lineage>
</organism>
<sequence>MSIHSTDEAVQDIKDFWKDNSEAFTNYWTAILSHDYRAEFISKITIISDFNKKHVGMVEVVAPELYPKIGAQMDGFALLHLFHHVNTLSETIVKDYGMFLSLKRNGFFDKPSYQRFISQHNKDDYVDTTTNQIIRITDPTKEQLEQMEKQTLLDANLYRLCEIRQYLIVAFLSAVIENYERSKDEKIEKDK</sequence>
<evidence type="ECO:0000313" key="2">
    <source>
        <dbReference type="Proteomes" id="UP001431209"/>
    </source>
</evidence>
<comment type="caution">
    <text evidence="1">The sequence shown here is derived from an EMBL/GenBank/DDBJ whole genome shotgun (WGS) entry which is preliminary data.</text>
</comment>
<gene>
    <name evidence="1" type="ORF">AKO1_009688</name>
</gene>
<dbReference type="Proteomes" id="UP001431209">
    <property type="component" value="Unassembled WGS sequence"/>
</dbReference>
<dbReference type="EMBL" id="JAOPGA020001709">
    <property type="protein sequence ID" value="KAL0490705.1"/>
    <property type="molecule type" value="Genomic_DNA"/>
</dbReference>